<dbReference type="EMBL" id="LXQA011227144">
    <property type="protein sequence ID" value="MCI89754.1"/>
    <property type="molecule type" value="Genomic_DNA"/>
</dbReference>
<feature type="non-terminal residue" evidence="1">
    <location>
        <position position="29"/>
    </location>
</feature>
<keyword evidence="2" id="KW-1185">Reference proteome</keyword>
<comment type="caution">
    <text evidence="1">The sequence shown here is derived from an EMBL/GenBank/DDBJ whole genome shotgun (WGS) entry which is preliminary data.</text>
</comment>
<sequence>MKSLMALGMNLLVDPPVLKMPLDALGLVR</sequence>
<reference evidence="1 2" key="1">
    <citation type="journal article" date="2018" name="Front. Plant Sci.">
        <title>Red Clover (Trifolium pratense) and Zigzag Clover (T. medium) - A Picture of Genomic Similarities and Differences.</title>
        <authorList>
            <person name="Dluhosova J."/>
            <person name="Istvanek J."/>
            <person name="Nedelnik J."/>
            <person name="Repkova J."/>
        </authorList>
    </citation>
    <scope>NUCLEOTIDE SEQUENCE [LARGE SCALE GENOMIC DNA]</scope>
    <source>
        <strain evidence="2">cv. 10/8</strain>
        <tissue evidence="1">Leaf</tissue>
    </source>
</reference>
<accession>A0A392VMY4</accession>
<proteinExistence type="predicted"/>
<evidence type="ECO:0000313" key="1">
    <source>
        <dbReference type="EMBL" id="MCI89754.1"/>
    </source>
</evidence>
<name>A0A392VMY4_9FABA</name>
<dbReference type="AlphaFoldDB" id="A0A392VMY4"/>
<organism evidence="1 2">
    <name type="scientific">Trifolium medium</name>
    <dbReference type="NCBI Taxonomy" id="97028"/>
    <lineage>
        <taxon>Eukaryota</taxon>
        <taxon>Viridiplantae</taxon>
        <taxon>Streptophyta</taxon>
        <taxon>Embryophyta</taxon>
        <taxon>Tracheophyta</taxon>
        <taxon>Spermatophyta</taxon>
        <taxon>Magnoliopsida</taxon>
        <taxon>eudicotyledons</taxon>
        <taxon>Gunneridae</taxon>
        <taxon>Pentapetalae</taxon>
        <taxon>rosids</taxon>
        <taxon>fabids</taxon>
        <taxon>Fabales</taxon>
        <taxon>Fabaceae</taxon>
        <taxon>Papilionoideae</taxon>
        <taxon>50 kb inversion clade</taxon>
        <taxon>NPAAA clade</taxon>
        <taxon>Hologalegina</taxon>
        <taxon>IRL clade</taxon>
        <taxon>Trifolieae</taxon>
        <taxon>Trifolium</taxon>
    </lineage>
</organism>
<evidence type="ECO:0000313" key="2">
    <source>
        <dbReference type="Proteomes" id="UP000265520"/>
    </source>
</evidence>
<protein>
    <submittedName>
        <fullName evidence="1">Uncharacterized protein</fullName>
    </submittedName>
</protein>
<dbReference type="Proteomes" id="UP000265520">
    <property type="component" value="Unassembled WGS sequence"/>
</dbReference>